<feature type="compositionally biased region" description="Basic and acidic residues" evidence="1">
    <location>
        <begin position="1"/>
        <end position="13"/>
    </location>
</feature>
<feature type="compositionally biased region" description="Low complexity" evidence="1">
    <location>
        <begin position="32"/>
        <end position="56"/>
    </location>
</feature>
<proteinExistence type="predicted"/>
<feature type="region of interest" description="Disordered" evidence="1">
    <location>
        <begin position="1"/>
        <end position="69"/>
    </location>
</feature>
<reference evidence="2" key="1">
    <citation type="journal article" date="2019" name="Sci. Rep.">
        <title>Draft genome of Tanacetum cinerariifolium, the natural source of mosquito coil.</title>
        <authorList>
            <person name="Yamashiro T."/>
            <person name="Shiraishi A."/>
            <person name="Satake H."/>
            <person name="Nakayama K."/>
        </authorList>
    </citation>
    <scope>NUCLEOTIDE SEQUENCE</scope>
</reference>
<dbReference type="AlphaFoldDB" id="A0A699SI64"/>
<protein>
    <submittedName>
        <fullName evidence="2">Uncharacterized protein</fullName>
    </submittedName>
</protein>
<gene>
    <name evidence="2" type="ORF">Tci_869351</name>
</gene>
<feature type="non-terminal residue" evidence="2">
    <location>
        <position position="133"/>
    </location>
</feature>
<sequence length="133" mass="14180">MLAVRDIAEEAEAHVPAQGDDVHEHVVEEVATDVVPPTPTSSSPSSPVIPSSSPHQSPYPPQPQDAVGSSHLFQQVVAASTPIPAAKPKILKIAAAPASSIKRRKGVVIRDPEEELHTDTLAETPTVKEEFFR</sequence>
<evidence type="ECO:0000313" key="2">
    <source>
        <dbReference type="EMBL" id="GFC97381.1"/>
    </source>
</evidence>
<feature type="non-terminal residue" evidence="2">
    <location>
        <position position="1"/>
    </location>
</feature>
<organism evidence="2">
    <name type="scientific">Tanacetum cinerariifolium</name>
    <name type="common">Dalmatian daisy</name>
    <name type="synonym">Chrysanthemum cinerariifolium</name>
    <dbReference type="NCBI Taxonomy" id="118510"/>
    <lineage>
        <taxon>Eukaryota</taxon>
        <taxon>Viridiplantae</taxon>
        <taxon>Streptophyta</taxon>
        <taxon>Embryophyta</taxon>
        <taxon>Tracheophyta</taxon>
        <taxon>Spermatophyta</taxon>
        <taxon>Magnoliopsida</taxon>
        <taxon>eudicotyledons</taxon>
        <taxon>Gunneridae</taxon>
        <taxon>Pentapetalae</taxon>
        <taxon>asterids</taxon>
        <taxon>campanulids</taxon>
        <taxon>Asterales</taxon>
        <taxon>Asteraceae</taxon>
        <taxon>Asteroideae</taxon>
        <taxon>Anthemideae</taxon>
        <taxon>Anthemidinae</taxon>
        <taxon>Tanacetum</taxon>
    </lineage>
</organism>
<name>A0A699SI64_TANCI</name>
<comment type="caution">
    <text evidence="2">The sequence shown here is derived from an EMBL/GenBank/DDBJ whole genome shotgun (WGS) entry which is preliminary data.</text>
</comment>
<accession>A0A699SI64</accession>
<evidence type="ECO:0000256" key="1">
    <source>
        <dbReference type="SAM" id="MobiDB-lite"/>
    </source>
</evidence>
<dbReference type="EMBL" id="BKCJ011165760">
    <property type="protein sequence ID" value="GFC97381.1"/>
    <property type="molecule type" value="Genomic_DNA"/>
</dbReference>